<dbReference type="STRING" id="309807.SRU_0618"/>
<dbReference type="SUPFAM" id="SSF51735">
    <property type="entry name" value="NAD(P)-binding Rossmann-fold domains"/>
    <property type="match status" value="1"/>
</dbReference>
<evidence type="ECO:0000256" key="2">
    <source>
        <dbReference type="SAM" id="MobiDB-lite"/>
    </source>
</evidence>
<evidence type="ECO:0000313" key="5">
    <source>
        <dbReference type="Proteomes" id="UP000008674"/>
    </source>
</evidence>
<dbReference type="RefSeq" id="WP_011403392.1">
    <property type="nucleotide sequence ID" value="NC_007677.1"/>
</dbReference>
<evidence type="ECO:0000313" key="4">
    <source>
        <dbReference type="EMBL" id="ABC43811.1"/>
    </source>
</evidence>
<dbReference type="InterPro" id="IPR036291">
    <property type="entry name" value="NAD(P)-bd_dom_sf"/>
</dbReference>
<dbReference type="PANTHER" id="PTHR43574">
    <property type="entry name" value="EPIMERASE-RELATED"/>
    <property type="match status" value="1"/>
</dbReference>
<protein>
    <submittedName>
        <fullName evidence="4">Sugar epimerase BlmG</fullName>
    </submittedName>
</protein>
<organism evidence="4 5">
    <name type="scientific">Salinibacter ruber (strain DSM 13855 / M31)</name>
    <dbReference type="NCBI Taxonomy" id="309807"/>
    <lineage>
        <taxon>Bacteria</taxon>
        <taxon>Pseudomonadati</taxon>
        <taxon>Rhodothermota</taxon>
        <taxon>Rhodothermia</taxon>
        <taxon>Rhodothermales</taxon>
        <taxon>Salinibacteraceae</taxon>
        <taxon>Salinibacter</taxon>
    </lineage>
</organism>
<dbReference type="Gene3D" id="3.40.50.720">
    <property type="entry name" value="NAD(P)-binding Rossmann-like Domain"/>
    <property type="match status" value="1"/>
</dbReference>
<evidence type="ECO:0000256" key="1">
    <source>
        <dbReference type="ARBA" id="ARBA00023027"/>
    </source>
</evidence>
<feature type="compositionally biased region" description="Polar residues" evidence="2">
    <location>
        <begin position="1"/>
        <end position="15"/>
    </location>
</feature>
<dbReference type="EMBL" id="CP000159">
    <property type="protein sequence ID" value="ABC43811.1"/>
    <property type="molecule type" value="Genomic_DNA"/>
</dbReference>
<sequence length="380" mass="42744">MTEFSSSTNGHSFSNRAPDPRRDILSSNPRNRVEAESIFQGDVDTDNTVVVCGAGGFIGGHLVADLLRQGFNQVRAVDIKPPNQWFQKFPQADNRSLDLREKENCYRALENADHVYNLAADMGGMGFIENNKALCMLSVTINTHLLMAARDMDIDRYFYSSSACVYNQELQDTADVEPLSEEDAYPALAEDGYGWEKLFSERMCRHFREDFGVTTRVARYHNVYGPFGTYDGGREKAPAALTRKAIEAKLSGSDDIVIWGDGTQTRSFMYIDDCVKGTQKIMHSDITEPINLGSDELVTINELVDVIEQAVEVDLDREYDLTKPQGVDGRNSDNTKILEELGWEPPTGLRDGMEVTAEWIEQQMRTHREAETTSRFAVPH</sequence>
<evidence type="ECO:0000259" key="3">
    <source>
        <dbReference type="Pfam" id="PF01370"/>
    </source>
</evidence>
<reference evidence="4 5" key="1">
    <citation type="journal article" date="2005" name="Proc. Natl. Acad. Sci. U.S.A.">
        <title>The genome of Salinibacter ruber: convergence and gene exchange among hyperhalophilic bacteria and archaea.</title>
        <authorList>
            <person name="Mongodin E.F."/>
            <person name="Nelson K.E."/>
            <person name="Daugherty S."/>
            <person name="Deboy R.T."/>
            <person name="Wister J."/>
            <person name="Khouri H."/>
            <person name="Weidman J."/>
            <person name="Walsh D.A."/>
            <person name="Papke R.T."/>
            <person name="Sanchez Perez G."/>
            <person name="Sharma A.K."/>
            <person name="Nesbo C.L."/>
            <person name="MacLeod D."/>
            <person name="Bapteste E."/>
            <person name="Doolittle W.F."/>
            <person name="Charlebois R.L."/>
            <person name="Legault B."/>
            <person name="Rodriguez-Valera F."/>
        </authorList>
    </citation>
    <scope>NUCLEOTIDE SEQUENCE [LARGE SCALE GENOMIC DNA]</scope>
    <source>
        <strain evidence="5">DSM 13855 / CECT 5946 / M31</strain>
    </source>
</reference>
<gene>
    <name evidence="4" type="ordered locus">SRU_0618</name>
</gene>
<accession>Q2S4X2</accession>
<keyword evidence="1" id="KW-0520">NAD</keyword>
<dbReference type="AlphaFoldDB" id="Q2S4X2"/>
<proteinExistence type="predicted"/>
<name>Q2S4X2_SALRD</name>
<dbReference type="Pfam" id="PF01370">
    <property type="entry name" value="Epimerase"/>
    <property type="match status" value="1"/>
</dbReference>
<dbReference type="KEGG" id="sru:SRU_0618"/>
<dbReference type="Gene3D" id="3.90.25.10">
    <property type="entry name" value="UDP-galactose 4-epimerase, domain 1"/>
    <property type="match status" value="1"/>
</dbReference>
<dbReference type="OrthoDB" id="9811743at2"/>
<dbReference type="InterPro" id="IPR001509">
    <property type="entry name" value="Epimerase_deHydtase"/>
</dbReference>
<feature type="region of interest" description="Disordered" evidence="2">
    <location>
        <begin position="1"/>
        <end position="29"/>
    </location>
</feature>
<dbReference type="HOGENOM" id="CLU_007383_1_7_10"/>
<dbReference type="eggNOG" id="COG0451">
    <property type="taxonomic scope" value="Bacteria"/>
</dbReference>
<feature type="domain" description="NAD-dependent epimerase/dehydratase" evidence="3">
    <location>
        <begin position="49"/>
        <end position="293"/>
    </location>
</feature>
<dbReference type="EnsemblBacteria" id="ABC43811">
    <property type="protein sequence ID" value="ABC43811"/>
    <property type="gene ID" value="SRU_0618"/>
</dbReference>
<dbReference type="Proteomes" id="UP000008674">
    <property type="component" value="Chromosome"/>
</dbReference>
<keyword evidence="5" id="KW-1185">Reference proteome</keyword>
<dbReference type="PATRIC" id="fig|309807.25.peg.635"/>
<dbReference type="SMR" id="Q2S4X2"/>